<comment type="caution">
    <text evidence="1">The sequence shown here is derived from an EMBL/GenBank/DDBJ whole genome shotgun (WGS) entry which is preliminary data.</text>
</comment>
<evidence type="ECO:0000313" key="2">
    <source>
        <dbReference type="Proteomes" id="UP001065298"/>
    </source>
</evidence>
<organism evidence="1 2">
    <name type="scientific">Fusarium keratoplasticum</name>
    <dbReference type="NCBI Taxonomy" id="1328300"/>
    <lineage>
        <taxon>Eukaryota</taxon>
        <taxon>Fungi</taxon>
        <taxon>Dikarya</taxon>
        <taxon>Ascomycota</taxon>
        <taxon>Pezizomycotina</taxon>
        <taxon>Sordariomycetes</taxon>
        <taxon>Hypocreomycetidae</taxon>
        <taxon>Hypocreales</taxon>
        <taxon>Nectriaceae</taxon>
        <taxon>Fusarium</taxon>
        <taxon>Fusarium solani species complex</taxon>
    </lineage>
</organism>
<keyword evidence="2" id="KW-1185">Reference proteome</keyword>
<dbReference type="EMBL" id="CM046508">
    <property type="protein sequence ID" value="KAI8665913.1"/>
    <property type="molecule type" value="Genomic_DNA"/>
</dbReference>
<sequence>MDSPRDEREQVFAGLNESFTEYLDDPDATRFLDIDLDDIDIGETFPTRSLMHHDSLQPISTSKELVQPSPGPREPLVSGQIHQPKPIKNLGNGFFGQEANPLNTFQPGLQLQDTRPIESLPWSLDSTEATQEPLLPNTNKRPPPKIGKRFSSESIRVLKSWLATNIQKPYPGPADVEALQRKTGLNRQQITTWLANARRRLKNQPERPPTPLVRSSTPVSINNLASFENMDPLQRWQNSPPEHEPATASAIAQAMRGLPSTTYSPDRAFSGDSDPGRSLRSSSSAGSTNASKSSSAYSHTSGTSLRSLDRIRKAIKRKRRRVPAERPVVLDSCHPYQCTFCTETFKTKWSWKRHEKSLHLSLERWECAPSGPTVLNEKSETVCVYCGLVSPDMNHLQSHNFGACHGRALEERTFYRKDHLQQHLKLVHNAQYQKWPMDSWKEANEEIKSRCGFCGMVMKFWSDRVDHLAEHFKAGQTMVNWKGDWGFESQMLDMVENSMPPYLIHYERNSPWPFTTQQGLTGSPASAFELIKVELEYFNAYYTNARHSPPPDEELLYESCCIIFGAEILSKESAIPEPSWLRDLLMSSEEVVKQARIRPMKSAAKSRITALRINGKDDIFQACPMEERLQRYTEIPKLLALKVEDDELQREACAVVQAMNESSPHPSVMFVNFLTGLIFGSTKWLIPFRQRAGLTADDSASTAIRDAGGGSPVVGDLVPSMEPLPLSTEQPSPTEAWDMTDSPTEKLKTSGIEVPASYHLFDANCYRRLGRELTRFVMSTMSTRNPKSHVPTDEELQHQARWIMFDDGDPWNQTPADNPNWLEQFKKDVGLLDEASPSQVLDE</sequence>
<evidence type="ECO:0000313" key="1">
    <source>
        <dbReference type="EMBL" id="KAI8665913.1"/>
    </source>
</evidence>
<name>A0ACC0QRY2_9HYPO</name>
<reference evidence="1" key="1">
    <citation type="submission" date="2022-06" db="EMBL/GenBank/DDBJ databases">
        <title>Fusarium solani species complex genomes reveal bases of compartmentalisation and animal pathogenesis.</title>
        <authorList>
            <person name="Tsai I.J."/>
        </authorList>
    </citation>
    <scope>NUCLEOTIDE SEQUENCE</scope>
    <source>
        <strain evidence="1">Fu6.1</strain>
    </source>
</reference>
<dbReference type="Proteomes" id="UP001065298">
    <property type="component" value="Chromosome 6"/>
</dbReference>
<proteinExistence type="predicted"/>
<accession>A0ACC0QRY2</accession>
<protein>
    <submittedName>
        <fullName evidence="1">Uncharacterized protein</fullName>
    </submittedName>
</protein>
<gene>
    <name evidence="1" type="ORF">NCS57_00814200</name>
</gene>